<dbReference type="Pfam" id="PF00383">
    <property type="entry name" value="dCMP_cyt_deam_1"/>
    <property type="match status" value="1"/>
</dbReference>
<dbReference type="InterPro" id="IPR016192">
    <property type="entry name" value="APOBEC/CMP_deaminase_Zn-bd"/>
</dbReference>
<dbReference type="InterPro" id="IPR015517">
    <property type="entry name" value="dCMP_deaminase-rel"/>
</dbReference>
<dbReference type="GO" id="GO:0005737">
    <property type="term" value="C:cytoplasm"/>
    <property type="evidence" value="ECO:0007669"/>
    <property type="project" value="TreeGrafter"/>
</dbReference>
<dbReference type="PROSITE" id="PS51747">
    <property type="entry name" value="CYT_DCMP_DEAMINASES_2"/>
    <property type="match status" value="1"/>
</dbReference>
<evidence type="ECO:0000256" key="3">
    <source>
        <dbReference type="ARBA" id="ARBA00022723"/>
    </source>
</evidence>
<keyword evidence="11" id="KW-1185">Reference proteome</keyword>
<keyword evidence="4" id="KW-0545">Nucleotide biosynthesis</keyword>
<dbReference type="SUPFAM" id="SSF53927">
    <property type="entry name" value="Cytidine deaminase-like"/>
    <property type="match status" value="1"/>
</dbReference>
<dbReference type="InterPro" id="IPR016193">
    <property type="entry name" value="Cytidine_deaminase-like"/>
</dbReference>
<dbReference type="EMBL" id="CAJNOC010000705">
    <property type="protein sequence ID" value="CAF0793847.1"/>
    <property type="molecule type" value="Genomic_DNA"/>
</dbReference>
<dbReference type="CDD" id="cd01286">
    <property type="entry name" value="deoxycytidylate_deaminase"/>
    <property type="match status" value="1"/>
</dbReference>
<proteinExistence type="inferred from homology"/>
<evidence type="ECO:0000259" key="9">
    <source>
        <dbReference type="PROSITE" id="PS51747"/>
    </source>
</evidence>
<dbReference type="PANTHER" id="PTHR11086">
    <property type="entry name" value="DEOXYCYTIDYLATE DEAMINASE-RELATED"/>
    <property type="match status" value="1"/>
</dbReference>
<evidence type="ECO:0000256" key="2">
    <source>
        <dbReference type="ARBA" id="ARBA00006576"/>
    </source>
</evidence>
<gene>
    <name evidence="10" type="ORF">OXX778_LOCUS6108</name>
</gene>
<keyword evidence="3" id="KW-0479">Metal-binding</keyword>
<comment type="caution">
    <text evidence="10">The sequence shown here is derived from an EMBL/GenBank/DDBJ whole genome shotgun (WGS) entry which is preliminary data.</text>
</comment>
<organism evidence="10 11">
    <name type="scientific">Brachionus calyciflorus</name>
    <dbReference type="NCBI Taxonomy" id="104777"/>
    <lineage>
        <taxon>Eukaryota</taxon>
        <taxon>Metazoa</taxon>
        <taxon>Spiralia</taxon>
        <taxon>Gnathifera</taxon>
        <taxon>Rotifera</taxon>
        <taxon>Eurotatoria</taxon>
        <taxon>Monogononta</taxon>
        <taxon>Pseudotrocha</taxon>
        <taxon>Ploima</taxon>
        <taxon>Brachionidae</taxon>
        <taxon>Brachionus</taxon>
    </lineage>
</organism>
<keyword evidence="5" id="KW-0378">Hydrolase</keyword>
<evidence type="ECO:0000256" key="7">
    <source>
        <dbReference type="ARBA" id="ARBA00038938"/>
    </source>
</evidence>
<feature type="domain" description="CMP/dCMP-type deaminase" evidence="9">
    <location>
        <begin position="30"/>
        <end position="157"/>
    </location>
</feature>
<dbReference type="PANTHER" id="PTHR11086:SF18">
    <property type="entry name" value="DEOXYCYTIDYLATE DEAMINASE"/>
    <property type="match status" value="1"/>
</dbReference>
<dbReference type="AlphaFoldDB" id="A0A813S2F6"/>
<dbReference type="FunFam" id="3.40.140.10:FF:000021">
    <property type="entry name" value="Deoxycytidylate deaminase"/>
    <property type="match status" value="1"/>
</dbReference>
<evidence type="ECO:0000313" key="11">
    <source>
        <dbReference type="Proteomes" id="UP000663879"/>
    </source>
</evidence>
<name>A0A813S2F6_9BILA</name>
<sequence length="194" mass="22112">MPNETEINEILKEIGFNPEITIKKRQDYLEWDEYFLAVSILSSQRSKDPNTQVGACIVNDENKIVGIGYNGFPKNCSDDLLPWSRTSSKGSILDTKYPFVCHAEMNAILNKNEANLKNCTIYVSMFPCNDCAKLIIQSGIRRVVYLCDKYAHTEQIQASKIMFKMSGIQVEQFVPKRKKIVIDFSTLEADVQIN</sequence>
<evidence type="ECO:0000256" key="5">
    <source>
        <dbReference type="ARBA" id="ARBA00022801"/>
    </source>
</evidence>
<dbReference type="EC" id="3.5.4.12" evidence="7"/>
<dbReference type="InterPro" id="IPR035105">
    <property type="entry name" value="Deoxycytidylate_deaminase_dom"/>
</dbReference>
<dbReference type="PROSITE" id="PS00903">
    <property type="entry name" value="CYT_DCMP_DEAMINASES_1"/>
    <property type="match status" value="1"/>
</dbReference>
<protein>
    <recommendedName>
        <fullName evidence="8">dCMP deaminase</fullName>
        <ecNumber evidence="7">3.5.4.12</ecNumber>
    </recommendedName>
    <alternativeName>
        <fullName evidence="8">dCMP deaminase</fullName>
    </alternativeName>
</protein>
<evidence type="ECO:0000313" key="10">
    <source>
        <dbReference type="EMBL" id="CAF0793847.1"/>
    </source>
</evidence>
<dbReference type="GO" id="GO:0004132">
    <property type="term" value="F:dCMP deaminase activity"/>
    <property type="evidence" value="ECO:0007669"/>
    <property type="project" value="UniProtKB-EC"/>
</dbReference>
<evidence type="ECO:0000256" key="8">
    <source>
        <dbReference type="ARBA" id="ARBA00041763"/>
    </source>
</evidence>
<keyword evidence="6" id="KW-0862">Zinc</keyword>
<dbReference type="InterPro" id="IPR002125">
    <property type="entry name" value="CMP_dCMP_dom"/>
</dbReference>
<dbReference type="GO" id="GO:0009165">
    <property type="term" value="P:nucleotide biosynthetic process"/>
    <property type="evidence" value="ECO:0007669"/>
    <property type="project" value="UniProtKB-KW"/>
</dbReference>
<accession>A0A813S2F6</accession>
<reference evidence="10" key="1">
    <citation type="submission" date="2021-02" db="EMBL/GenBank/DDBJ databases">
        <authorList>
            <person name="Nowell W R."/>
        </authorList>
    </citation>
    <scope>NUCLEOTIDE SEQUENCE</scope>
    <source>
        <strain evidence="10">Ploen Becks lab</strain>
    </source>
</reference>
<dbReference type="Gene3D" id="3.40.140.10">
    <property type="entry name" value="Cytidine Deaminase, domain 2"/>
    <property type="match status" value="1"/>
</dbReference>
<dbReference type="Proteomes" id="UP000663879">
    <property type="component" value="Unassembled WGS sequence"/>
</dbReference>
<comment type="similarity">
    <text evidence="2">Belongs to the cytidine and deoxycytidylate deaminase family.</text>
</comment>
<evidence type="ECO:0000256" key="6">
    <source>
        <dbReference type="ARBA" id="ARBA00022833"/>
    </source>
</evidence>
<dbReference type="GO" id="GO:0008270">
    <property type="term" value="F:zinc ion binding"/>
    <property type="evidence" value="ECO:0007669"/>
    <property type="project" value="InterPro"/>
</dbReference>
<dbReference type="OrthoDB" id="6710946at2759"/>
<evidence type="ECO:0000256" key="1">
    <source>
        <dbReference type="ARBA" id="ARBA00001947"/>
    </source>
</evidence>
<evidence type="ECO:0000256" key="4">
    <source>
        <dbReference type="ARBA" id="ARBA00022727"/>
    </source>
</evidence>
<comment type="cofactor">
    <cofactor evidence="1">
        <name>Zn(2+)</name>
        <dbReference type="ChEBI" id="CHEBI:29105"/>
    </cofactor>
</comment>